<dbReference type="AlphaFoldDB" id="A0A6D2JD11"/>
<dbReference type="PANTHER" id="PTHR47074">
    <property type="entry name" value="BNAC02G40300D PROTEIN"/>
    <property type="match status" value="1"/>
</dbReference>
<dbReference type="Gene3D" id="3.30.420.10">
    <property type="entry name" value="Ribonuclease H-like superfamily/Ribonuclease H"/>
    <property type="match status" value="1"/>
</dbReference>
<organism evidence="3 4">
    <name type="scientific">Microthlaspi erraticum</name>
    <dbReference type="NCBI Taxonomy" id="1685480"/>
    <lineage>
        <taxon>Eukaryota</taxon>
        <taxon>Viridiplantae</taxon>
        <taxon>Streptophyta</taxon>
        <taxon>Embryophyta</taxon>
        <taxon>Tracheophyta</taxon>
        <taxon>Spermatophyta</taxon>
        <taxon>Magnoliopsida</taxon>
        <taxon>eudicotyledons</taxon>
        <taxon>Gunneridae</taxon>
        <taxon>Pentapetalae</taxon>
        <taxon>rosids</taxon>
        <taxon>malvids</taxon>
        <taxon>Brassicales</taxon>
        <taxon>Brassicaceae</taxon>
        <taxon>Coluteocarpeae</taxon>
        <taxon>Microthlaspi</taxon>
    </lineage>
</organism>
<dbReference type="Pfam" id="PF13456">
    <property type="entry name" value="RVT_3"/>
    <property type="match status" value="1"/>
</dbReference>
<dbReference type="InterPro" id="IPR002156">
    <property type="entry name" value="RNaseH_domain"/>
</dbReference>
<sequence>MERLLADMLQQKSVARDDLQGVLPENFRRIGNPKSRLNPGAREWQEAQEKTPIRSVANRSSSNPRSVRCHTDGAWSKEQKIRGMGWSLHDGNHIPITQRSTARKHIASPLIAEGLAIRYALEHALDLSFSSLHVASDWQKIIRAINSGSQLSDIYGILQDIAHLSSLFVDLIVVSIPREKRSYSQKSEDCPAALSRISAQPRRTAGRGTNVPRSAKKSVRLKSRPKFNHRPTISRPGKQCPAVGQATPTHTPRTTAARAGKTPRGRATYSYHGRWSVRAGKTSRPAEKPSAIPSSVRPPRPTEKHPATTVPTRQRPDRPDRPSERRGRPEAVFEAQSAQFKPKAGADLARLADLETSSQAASYREEHLLATPEEEIDPELIEFVKRDQFHDLFSEYALEHIDHFDNLCDSYGVFDFEKKMMLFSTSLAGPALDWAQHDHSTIESWIDFREAFLKRFARLPPFKSKYNHYSHQLEREREKKNGEAYHPILKS</sequence>
<evidence type="ECO:0000313" key="4">
    <source>
        <dbReference type="Proteomes" id="UP000467841"/>
    </source>
</evidence>
<dbReference type="OrthoDB" id="1108672at2759"/>
<dbReference type="InterPro" id="IPR044730">
    <property type="entry name" value="RNase_H-like_dom_plant"/>
</dbReference>
<dbReference type="SUPFAM" id="SSF53098">
    <property type="entry name" value="Ribonuclease H-like"/>
    <property type="match status" value="1"/>
</dbReference>
<dbReference type="InterPro" id="IPR052929">
    <property type="entry name" value="RNase_H-like_EbsB-rel"/>
</dbReference>
<protein>
    <recommendedName>
        <fullName evidence="2">RNase H type-1 domain-containing protein</fullName>
    </recommendedName>
</protein>
<dbReference type="EMBL" id="CACVBM020001179">
    <property type="protein sequence ID" value="CAA7037613.1"/>
    <property type="molecule type" value="Genomic_DNA"/>
</dbReference>
<feature type="region of interest" description="Disordered" evidence="1">
    <location>
        <begin position="31"/>
        <end position="70"/>
    </location>
</feature>
<dbReference type="Proteomes" id="UP000467841">
    <property type="component" value="Unassembled WGS sequence"/>
</dbReference>
<feature type="compositionally biased region" description="Basic residues" evidence="1">
    <location>
        <begin position="214"/>
        <end position="229"/>
    </location>
</feature>
<feature type="domain" description="RNase H type-1" evidence="2">
    <location>
        <begin position="71"/>
        <end position="181"/>
    </location>
</feature>
<dbReference type="InterPro" id="IPR012337">
    <property type="entry name" value="RNaseH-like_sf"/>
</dbReference>
<proteinExistence type="predicted"/>
<comment type="caution">
    <text evidence="3">The sequence shown here is derived from an EMBL/GenBank/DDBJ whole genome shotgun (WGS) entry which is preliminary data.</text>
</comment>
<accession>A0A6D2JD11</accession>
<dbReference type="GO" id="GO:0004523">
    <property type="term" value="F:RNA-DNA hybrid ribonuclease activity"/>
    <property type="evidence" value="ECO:0007669"/>
    <property type="project" value="InterPro"/>
</dbReference>
<dbReference type="GO" id="GO:0003676">
    <property type="term" value="F:nucleic acid binding"/>
    <property type="evidence" value="ECO:0007669"/>
    <property type="project" value="InterPro"/>
</dbReference>
<gene>
    <name evidence="3" type="ORF">MERR_LOCUS24848</name>
</gene>
<evidence type="ECO:0000259" key="2">
    <source>
        <dbReference type="Pfam" id="PF13456"/>
    </source>
</evidence>
<feature type="compositionally biased region" description="Basic and acidic residues" evidence="1">
    <location>
        <begin position="43"/>
        <end position="52"/>
    </location>
</feature>
<feature type="compositionally biased region" description="Basic and acidic residues" evidence="1">
    <location>
        <begin position="314"/>
        <end position="331"/>
    </location>
</feature>
<feature type="compositionally biased region" description="Low complexity" evidence="1">
    <location>
        <begin position="246"/>
        <end position="259"/>
    </location>
</feature>
<dbReference type="CDD" id="cd06222">
    <property type="entry name" value="RNase_H_like"/>
    <property type="match status" value="1"/>
</dbReference>
<dbReference type="InterPro" id="IPR036397">
    <property type="entry name" value="RNaseH_sf"/>
</dbReference>
<evidence type="ECO:0000313" key="3">
    <source>
        <dbReference type="EMBL" id="CAA7037613.1"/>
    </source>
</evidence>
<keyword evidence="4" id="KW-1185">Reference proteome</keyword>
<dbReference type="PANTHER" id="PTHR47074:SF11">
    <property type="entry name" value="REVERSE TRANSCRIPTASE-LIKE PROTEIN"/>
    <property type="match status" value="1"/>
</dbReference>
<evidence type="ECO:0000256" key="1">
    <source>
        <dbReference type="SAM" id="MobiDB-lite"/>
    </source>
</evidence>
<name>A0A6D2JD11_9BRAS</name>
<reference evidence="3" key="1">
    <citation type="submission" date="2020-01" db="EMBL/GenBank/DDBJ databases">
        <authorList>
            <person name="Mishra B."/>
        </authorList>
    </citation>
    <scope>NUCLEOTIDE SEQUENCE [LARGE SCALE GENOMIC DNA]</scope>
</reference>
<feature type="region of interest" description="Disordered" evidence="1">
    <location>
        <begin position="198"/>
        <end position="341"/>
    </location>
</feature>